<dbReference type="PRINTS" id="PR00390">
    <property type="entry name" value="PHPHLIPASEC"/>
</dbReference>
<dbReference type="InterPro" id="IPR017946">
    <property type="entry name" value="PLC-like_Pdiesterase_TIM-brl"/>
</dbReference>
<evidence type="ECO:0000256" key="7">
    <source>
        <dbReference type="PIRNR" id="PIRNR000956"/>
    </source>
</evidence>
<feature type="region of interest" description="Disordered" evidence="11">
    <location>
        <begin position="1112"/>
        <end position="1140"/>
    </location>
</feature>
<keyword evidence="14" id="KW-1185">Reference proteome</keyword>
<dbReference type="InterPro" id="IPR035892">
    <property type="entry name" value="C2_domain_sf"/>
</dbReference>
<dbReference type="InterPro" id="IPR011992">
    <property type="entry name" value="EF-hand-dom_pair"/>
</dbReference>
<evidence type="ECO:0000256" key="4">
    <source>
        <dbReference type="ARBA" id="ARBA00023224"/>
    </source>
</evidence>
<dbReference type="Gene3D" id="3.20.20.190">
    <property type="entry name" value="Phosphatidylinositol (PI) phosphodiesterase"/>
    <property type="match status" value="1"/>
</dbReference>
<dbReference type="SUPFAM" id="SSF50729">
    <property type="entry name" value="PH domain-like"/>
    <property type="match status" value="1"/>
</dbReference>
<dbReference type="GO" id="GO:0016042">
    <property type="term" value="P:lipid catabolic process"/>
    <property type="evidence" value="ECO:0007669"/>
    <property type="project" value="UniProtKB-KW"/>
</dbReference>
<dbReference type="InterPro" id="IPR000008">
    <property type="entry name" value="C2_dom"/>
</dbReference>
<feature type="domain" description="PI-PLC Y-box" evidence="13">
    <location>
        <begin position="577"/>
        <end position="693"/>
    </location>
</feature>
<dbReference type="KEGG" id="hai:109378976"/>
<dbReference type="Pfam" id="PF22631">
    <property type="entry name" value="PLCB1-4-like_EFh"/>
    <property type="match status" value="1"/>
</dbReference>
<dbReference type="SUPFAM" id="SSF51695">
    <property type="entry name" value="PLC-like phosphodiesterases"/>
    <property type="match status" value="1"/>
</dbReference>
<proteinExistence type="predicted"/>
<dbReference type="Pfam" id="PF00168">
    <property type="entry name" value="C2"/>
    <property type="match status" value="1"/>
</dbReference>
<protein>
    <recommendedName>
        <fullName evidence="7">1-phosphatidylinositol 4,5-bisphosphate phosphodiesterase</fullName>
        <ecNumber evidence="7">3.1.4.11</ecNumber>
    </recommendedName>
</protein>
<dbReference type="SUPFAM" id="SSF49562">
    <property type="entry name" value="C2 domain (Calcium/lipid-binding domain, CaLB)"/>
    <property type="match status" value="1"/>
</dbReference>
<dbReference type="CDD" id="cd08591">
    <property type="entry name" value="PI-PLCc_beta"/>
    <property type="match status" value="1"/>
</dbReference>
<comment type="cofactor">
    <cofactor evidence="9">
        <name>Ca(2+)</name>
        <dbReference type="ChEBI" id="CHEBI:29108"/>
    </cofactor>
    <text evidence="9">Binds 1 Ca(2+) ion per subunit.</text>
</comment>
<dbReference type="InterPro" id="IPR001192">
    <property type="entry name" value="PI-PLC_fam"/>
</dbReference>
<dbReference type="GO" id="GO:0046488">
    <property type="term" value="P:phosphatidylinositol metabolic process"/>
    <property type="evidence" value="ECO:0007669"/>
    <property type="project" value="TreeGrafter"/>
</dbReference>
<dbReference type="Pfam" id="PF17787">
    <property type="entry name" value="PH_14"/>
    <property type="match status" value="1"/>
</dbReference>
<dbReference type="PIRSF" id="PIRSF000956">
    <property type="entry name" value="PLC-beta"/>
    <property type="match status" value="1"/>
</dbReference>
<comment type="catalytic activity">
    <reaction evidence="5">
        <text>a 1,2-diacyl-sn-glycero-3-phospho-(1D-myo-inositol-4,5-bisphosphate) + H2O = 1D-myo-inositol 1,4,5-trisphosphate + a 1,2-diacyl-sn-glycerol + H(+)</text>
        <dbReference type="Rhea" id="RHEA:33179"/>
        <dbReference type="ChEBI" id="CHEBI:15377"/>
        <dbReference type="ChEBI" id="CHEBI:15378"/>
        <dbReference type="ChEBI" id="CHEBI:17815"/>
        <dbReference type="ChEBI" id="CHEBI:58456"/>
        <dbReference type="ChEBI" id="CHEBI:203600"/>
        <dbReference type="EC" id="3.1.4.11"/>
    </reaction>
    <physiologicalReaction direction="left-to-right" evidence="5">
        <dbReference type="Rhea" id="RHEA:33180"/>
    </physiologicalReaction>
</comment>
<dbReference type="SUPFAM" id="SSF47473">
    <property type="entry name" value="EF-hand"/>
    <property type="match status" value="1"/>
</dbReference>
<feature type="compositionally biased region" description="Polar residues" evidence="11">
    <location>
        <begin position="1210"/>
        <end position="1224"/>
    </location>
</feature>
<dbReference type="Pfam" id="PF00387">
    <property type="entry name" value="PI-PLC-Y"/>
    <property type="match status" value="1"/>
</dbReference>
<feature type="region of interest" description="Disordered" evidence="11">
    <location>
        <begin position="1189"/>
        <end position="1224"/>
    </location>
</feature>
<dbReference type="InterPro" id="IPR016280">
    <property type="entry name" value="PLC-beta"/>
</dbReference>
<feature type="binding site" evidence="9">
    <location>
        <position position="329"/>
    </location>
    <ligand>
        <name>Ca(2+)</name>
        <dbReference type="ChEBI" id="CHEBI:29108"/>
    </ligand>
</feature>
<evidence type="ECO:0000256" key="6">
    <source>
        <dbReference type="ARBA" id="ARBA00023726"/>
    </source>
</evidence>
<dbReference type="FunFam" id="2.60.40.150:FF:000008">
    <property type="entry name" value="1-phosphatidylinositol 4,5-bisphosphate phosphodiesterase"/>
    <property type="match status" value="1"/>
</dbReference>
<accession>A0A8B7QRD0</accession>
<keyword evidence="10" id="KW-0175">Coiled coil</keyword>
<dbReference type="SMART" id="SM00149">
    <property type="entry name" value="PLCYc"/>
    <property type="match status" value="1"/>
</dbReference>
<dbReference type="Gene3D" id="2.60.40.150">
    <property type="entry name" value="C2 domain"/>
    <property type="match status" value="1"/>
</dbReference>
<dbReference type="PANTHER" id="PTHR10336">
    <property type="entry name" value="PHOSPHOINOSITIDE-SPECIFIC PHOSPHOLIPASE C FAMILY PROTEIN"/>
    <property type="match status" value="1"/>
</dbReference>
<evidence type="ECO:0000313" key="15">
    <source>
        <dbReference type="RefSeq" id="XP_019490787.1"/>
    </source>
</evidence>
<evidence type="ECO:0000256" key="9">
    <source>
        <dbReference type="PIRSR" id="PIRSR000956-2"/>
    </source>
</evidence>
<dbReference type="CDD" id="cd16211">
    <property type="entry name" value="EFh_PI-PLCbeta4"/>
    <property type="match status" value="1"/>
</dbReference>
<keyword evidence="9" id="KW-0479">Metal-binding</keyword>
<feature type="active site" evidence="8">
    <location>
        <position position="328"/>
    </location>
</feature>
<evidence type="ECO:0000256" key="8">
    <source>
        <dbReference type="PIRSR" id="PIRSR000956-1"/>
    </source>
</evidence>
<dbReference type="SMART" id="SM00148">
    <property type="entry name" value="PLCXc"/>
    <property type="match status" value="1"/>
</dbReference>
<keyword evidence="3 7" id="KW-0443">Lipid metabolism</keyword>
<dbReference type="InterPro" id="IPR037862">
    <property type="entry name" value="PLC-beta_PH"/>
</dbReference>
<evidence type="ECO:0000256" key="1">
    <source>
        <dbReference type="ARBA" id="ARBA00022801"/>
    </source>
</evidence>
<feature type="active site" evidence="8">
    <location>
        <position position="375"/>
    </location>
</feature>
<feature type="region of interest" description="Disordered" evidence="11">
    <location>
        <begin position="492"/>
        <end position="514"/>
    </location>
</feature>
<dbReference type="CDD" id="cd00275">
    <property type="entry name" value="C2_PLC_like"/>
    <property type="match status" value="1"/>
</dbReference>
<dbReference type="FunFam" id="2.30.29.240:FF:000001">
    <property type="entry name" value="1-phosphatidylinositol 4,5-bisphosphate phosphodiesterase"/>
    <property type="match status" value="1"/>
</dbReference>
<dbReference type="GO" id="GO:0048015">
    <property type="term" value="P:phosphatidylinositol-mediated signaling"/>
    <property type="evidence" value="ECO:0007669"/>
    <property type="project" value="TreeGrafter"/>
</dbReference>
<evidence type="ECO:0000259" key="13">
    <source>
        <dbReference type="PROSITE" id="PS50008"/>
    </source>
</evidence>
<dbReference type="CTD" id="5332"/>
<organism evidence="14 15">
    <name type="scientific">Hipposideros armiger</name>
    <name type="common">Great Himalayan leaf-nosed bat</name>
    <dbReference type="NCBI Taxonomy" id="186990"/>
    <lineage>
        <taxon>Eukaryota</taxon>
        <taxon>Metazoa</taxon>
        <taxon>Chordata</taxon>
        <taxon>Craniata</taxon>
        <taxon>Vertebrata</taxon>
        <taxon>Euteleostomi</taxon>
        <taxon>Mammalia</taxon>
        <taxon>Eutheria</taxon>
        <taxon>Laurasiatheria</taxon>
        <taxon>Chiroptera</taxon>
        <taxon>Yinpterochiroptera</taxon>
        <taxon>Rhinolophoidea</taxon>
        <taxon>Hipposideridae</taxon>
        <taxon>Hipposideros</taxon>
    </lineage>
</organism>
<dbReference type="SMART" id="SM00239">
    <property type="entry name" value="C2"/>
    <property type="match status" value="1"/>
</dbReference>
<dbReference type="InterPro" id="IPR001711">
    <property type="entry name" value="PLipase_C_Pinositol-sp_Y"/>
</dbReference>
<dbReference type="RefSeq" id="XP_019490787.1">
    <property type="nucleotide sequence ID" value="XM_019635242.1"/>
</dbReference>
<dbReference type="AlphaFoldDB" id="A0A8B7QRD0"/>
<dbReference type="GO" id="GO:0004435">
    <property type="term" value="F:phosphatidylinositol-4,5-bisphosphate phospholipase C activity"/>
    <property type="evidence" value="ECO:0007669"/>
    <property type="project" value="UniProtKB-UniRule"/>
</dbReference>
<dbReference type="FunFam" id="1.10.238.10:FF:000024">
    <property type="entry name" value="1-phosphatidylinositol 4,5-bisphosphate phosphodiesterase"/>
    <property type="match status" value="1"/>
</dbReference>
<feature type="compositionally biased region" description="Acidic residues" evidence="11">
    <location>
        <begin position="493"/>
        <end position="508"/>
    </location>
</feature>
<dbReference type="GO" id="GO:0051209">
    <property type="term" value="P:release of sequestered calcium ion into cytosol"/>
    <property type="evidence" value="ECO:0007669"/>
    <property type="project" value="TreeGrafter"/>
</dbReference>
<gene>
    <name evidence="15" type="primary">PLCB4</name>
</gene>
<dbReference type="GO" id="GO:0005509">
    <property type="term" value="F:calcium ion binding"/>
    <property type="evidence" value="ECO:0007669"/>
    <property type="project" value="UniProtKB-UniRule"/>
</dbReference>
<dbReference type="Gene3D" id="2.30.29.240">
    <property type="match status" value="1"/>
</dbReference>
<keyword evidence="2 7" id="KW-0442">Lipid degradation</keyword>
<feature type="region of interest" description="Disordered" evidence="11">
    <location>
        <begin position="875"/>
        <end position="908"/>
    </location>
</feature>
<feature type="compositionally biased region" description="Polar residues" evidence="11">
    <location>
        <begin position="1115"/>
        <end position="1124"/>
    </location>
</feature>
<dbReference type="InterPro" id="IPR053945">
    <property type="entry name" value="PLCB1-4-like_EFh"/>
</dbReference>
<dbReference type="PROSITE" id="PS50008">
    <property type="entry name" value="PIPLC_Y_DOMAIN"/>
    <property type="match status" value="1"/>
</dbReference>
<evidence type="ECO:0000256" key="2">
    <source>
        <dbReference type="ARBA" id="ARBA00022963"/>
    </source>
</evidence>
<keyword evidence="9" id="KW-0106">Calcium</keyword>
<evidence type="ECO:0000256" key="11">
    <source>
        <dbReference type="SAM" id="MobiDB-lite"/>
    </source>
</evidence>
<feature type="domain" description="C2" evidence="12">
    <location>
        <begin position="696"/>
        <end position="821"/>
    </location>
</feature>
<sequence>MAKPYEFNWQKEVPSFLQEGAIFDRYEEESIVFEPNCLFKVDEFGFFLTWKSEGKEGQVLECSLINSVRLGATPKDPKILAALEAVGKSENDLEGRIVCVCSGTDLVNISFTYMVAENPEVTKQWVDGLRSIIHNFRANNVSPMTCLKKHWMKLAFMTNTNGKIPVRSITRTFASGKTEKVIFQALKELGLPSGKNDEIEPSAFTYEKFYELTQKICPRTDIEDLFKKINGDKTDYLTVDQLVSFLNEHQRDPRLNEILFPFYDVKRAMQIIEMYEPDEDLKKKGLISSDGFCRYLMSDENAPVFLDRLELYQEMDHPLAHYFISSSHNTYLTGRQFGGKSSVEMYRQVLLAGCRCVELDCWDGKGEDQEPIITHGKAMCTDILFKDVIQAIKETAFVTSEYPVILSFENHCSKYQQYKMSKYCEDLFGDLLLKQALESHPLEPGRPLPSPNDLKRKILIKNKRLKPEVEQKQLEALKSMMEAGETAAPVNILEDDNEEEVESAEQEEEAHPEYKFGNELSADDLGHKEAVANSVKKASDDLEHENNKKGLVTVEDEQAWMASYKYVGATTNIHPYLSTMINYAQPVKFQGFHVAEERNIHYNMSSFNESVGLGYLKTHAIEFVNYNKRQMSRIYPKGGRVDSSNYMPQIFWNAGCQMVSLNYQTPDLAMQLNQGKFEYNGSCGYLLKPDFMRRPDRTFDPFSETPVDGVIAATCSVQVISGQFLSDKKIGTYVEVDMYGLPTDTIRKEFRTRMVMNNGLNPVYNEESFVFRKVILPDLAVLRIAVYDDNNRLIGQRILPLDGLQAGYRHISLRNEGNKPLSLPTIFCNIVLKTYVPDGFGDIVDALSDPKKFLSITEKRADQMRAMGIETSDIADVPSDTSKNDKKGKANTAKANVTPQSSSELRPTTTAALGSGVETKKGIELIPQVRIEDLKQMKAYLKHLKKQQKELNSLKKKHAKERSWYPYEKLMLSNEPWHPISDEQIVSSSENFVVFKGPWEWEGYLTSGTHLRFSIFRGSNCLEMKKETEIKIQTLTSDHKSKVKEIVAQHTKEWSEMINTHSAEEQEIRDLHLSQQCELLRKLLINAHEQQTQQLKLSHDRESKEMRAHQAKISMENSKAISQDKSIKNKAERERRVRELNSSNTKKFLEERKRLAMKQSKEMDQLKKVQLEHLEFLEKQNEQLLKSCHAVSQTQGEGDAADGEIGSRDGPQTSNSSMKLQNAN</sequence>
<feature type="binding site" evidence="9">
    <location>
        <position position="409"/>
    </location>
    <ligand>
        <name>Ca(2+)</name>
        <dbReference type="ChEBI" id="CHEBI:29108"/>
    </ligand>
</feature>
<evidence type="ECO:0000256" key="3">
    <source>
        <dbReference type="ARBA" id="ARBA00023098"/>
    </source>
</evidence>
<evidence type="ECO:0000256" key="10">
    <source>
        <dbReference type="SAM" id="Coils"/>
    </source>
</evidence>
<dbReference type="Pfam" id="PF00388">
    <property type="entry name" value="PI-PLC-X"/>
    <property type="match status" value="1"/>
</dbReference>
<evidence type="ECO:0000259" key="12">
    <source>
        <dbReference type="PROSITE" id="PS50004"/>
    </source>
</evidence>
<feature type="compositionally biased region" description="Basic and acidic residues" evidence="11">
    <location>
        <begin position="1125"/>
        <end position="1139"/>
    </location>
</feature>
<dbReference type="Gene3D" id="1.20.1230.10">
    <property type="entry name" value="Phospholipase C beta, distal C-terminal domain"/>
    <property type="match status" value="1"/>
</dbReference>
<reference evidence="15" key="1">
    <citation type="submission" date="2025-08" db="UniProtKB">
        <authorList>
            <consortium name="RefSeq"/>
        </authorList>
    </citation>
    <scope>IDENTIFICATION</scope>
    <source>
        <tissue evidence="15">Muscle</tissue>
    </source>
</reference>
<name>A0A8B7QRD0_HIPAR</name>
<feature type="binding site" evidence="9">
    <location>
        <position position="358"/>
    </location>
    <ligand>
        <name>Ca(2+)</name>
        <dbReference type="ChEBI" id="CHEBI:29108"/>
    </ligand>
</feature>
<dbReference type="InterPro" id="IPR000909">
    <property type="entry name" value="PLipase_C_PInositol-sp_X_dom"/>
</dbReference>
<keyword evidence="1 7" id="KW-0378">Hydrolase</keyword>
<dbReference type="SUPFAM" id="SSF69989">
    <property type="entry name" value="C-terminal domain of PLC-beta"/>
    <property type="match status" value="1"/>
</dbReference>
<feature type="coiled-coil region" evidence="10">
    <location>
        <begin position="934"/>
        <end position="961"/>
    </location>
</feature>
<dbReference type="PROSITE" id="PS50004">
    <property type="entry name" value="C2"/>
    <property type="match status" value="1"/>
</dbReference>
<dbReference type="InterPro" id="IPR042531">
    <property type="entry name" value="PLC-beta_C_sf"/>
</dbReference>
<feature type="compositionally biased region" description="Polar residues" evidence="11">
    <location>
        <begin position="893"/>
        <end position="908"/>
    </location>
</feature>
<evidence type="ECO:0000313" key="14">
    <source>
        <dbReference type="Proteomes" id="UP000694851"/>
    </source>
</evidence>
<dbReference type="GeneID" id="109378976"/>
<dbReference type="EC" id="3.1.4.11" evidence="7"/>
<dbReference type="OrthoDB" id="269822at2759"/>
<dbReference type="CDD" id="cd13361">
    <property type="entry name" value="PH_PLC_beta"/>
    <property type="match status" value="1"/>
</dbReference>
<evidence type="ECO:0000256" key="5">
    <source>
        <dbReference type="ARBA" id="ARBA00023674"/>
    </source>
</evidence>
<keyword evidence="4 7" id="KW-0807">Transducer</keyword>
<feature type="binding site" evidence="9">
    <location>
        <position position="360"/>
    </location>
    <ligand>
        <name>Ca(2+)</name>
        <dbReference type="ChEBI" id="CHEBI:29108"/>
    </ligand>
</feature>
<dbReference type="Proteomes" id="UP000694851">
    <property type="component" value="Unplaced"/>
</dbReference>
<dbReference type="PANTHER" id="PTHR10336:SF36">
    <property type="entry name" value="1-PHOSPHATIDYLINOSITOL 4,5-BISPHOSPHATE PHOSPHODIESTERASE BETA-4"/>
    <property type="match status" value="1"/>
</dbReference>
<comment type="catalytic activity">
    <reaction evidence="6">
        <text>a 1,2-diacyl-sn-glycero-3-phospho-(1D-myo-inositol) + H2O = 1D-myo-inositol 1-phosphate + a 1,2-diacyl-sn-glycerol + H(+)</text>
        <dbReference type="Rhea" id="RHEA:43484"/>
        <dbReference type="ChEBI" id="CHEBI:15377"/>
        <dbReference type="ChEBI" id="CHEBI:15378"/>
        <dbReference type="ChEBI" id="CHEBI:17815"/>
        <dbReference type="ChEBI" id="CHEBI:57880"/>
        <dbReference type="ChEBI" id="CHEBI:58433"/>
    </reaction>
    <physiologicalReaction direction="left-to-right" evidence="6">
        <dbReference type="Rhea" id="RHEA:43485"/>
    </physiologicalReaction>
</comment>
<dbReference type="PROSITE" id="PS50007">
    <property type="entry name" value="PIPLC_X_DOMAIN"/>
    <property type="match status" value="1"/>
</dbReference>
<dbReference type="Gene3D" id="1.10.238.10">
    <property type="entry name" value="EF-hand"/>
    <property type="match status" value="1"/>
</dbReference>